<evidence type="ECO:0000256" key="2">
    <source>
        <dbReference type="ARBA" id="ARBA00007613"/>
    </source>
</evidence>
<comment type="similarity">
    <text evidence="2">Belongs to the outer membrane factor (OMF) (TC 1.B.17) family.</text>
</comment>
<accession>A0A241PY75</accession>
<protein>
    <submittedName>
        <fullName evidence="8">Peptidase</fullName>
    </submittedName>
</protein>
<evidence type="ECO:0000256" key="6">
    <source>
        <dbReference type="ARBA" id="ARBA00023136"/>
    </source>
</evidence>
<keyword evidence="6" id="KW-0472">Membrane</keyword>
<sequence>MSFPGYAFSVLEAYYLALKHDPVLLAAIQEKKAGDENEKINKSGLLPKLTFNYQNSPYNWQESSYKTSDIFGNTSDESRKQRYHSYSGSVMLTQPLFDYEAYSRYKVGVAQALISDRRYREKTLNLAIRVVSAYVDISYARDKIELAKAKKTSYKEQLKINERLLAAGEGTVTDVLETQARYNLSEAQLIEAYDDLDAAQRQLEWIVGVPLDQLSAFEVLRQGPFQALTMTHLKFEEWEKKALEKNPLLAALRHGVEAAKYEIERNRAGFMPNIQLYASHSISNSSNDNTVNQRYNTSSIGLRVSIPLYDGGGTAASLRQATARYGQTQAEMDVQITSVINNLRKQFNLCLRSRAMIKAYELTVQSAREQVIATRQSVIAGQRVNIDVLNAQQQLFSAQQDLASAKYTYIKSWITLLGESGLLEENDVKQITNYFAPPSS</sequence>
<comment type="subcellular location">
    <subcellularLocation>
        <location evidence="1">Cell outer membrane</location>
    </subcellularLocation>
</comment>
<dbReference type="InterPro" id="IPR051906">
    <property type="entry name" value="TolC-like"/>
</dbReference>
<dbReference type="GO" id="GO:0009279">
    <property type="term" value="C:cell outer membrane"/>
    <property type="evidence" value="ECO:0007669"/>
    <property type="project" value="UniProtKB-SubCell"/>
</dbReference>
<dbReference type="Pfam" id="PF02321">
    <property type="entry name" value="OEP"/>
    <property type="match status" value="2"/>
</dbReference>
<evidence type="ECO:0000256" key="5">
    <source>
        <dbReference type="ARBA" id="ARBA00022692"/>
    </source>
</evidence>
<geneLocation type="plasmid" evidence="8">
    <name>unnamed1</name>
</geneLocation>
<proteinExistence type="inferred from homology"/>
<dbReference type="InterPro" id="IPR010130">
    <property type="entry name" value="T1SS_OMP_TolC"/>
</dbReference>
<dbReference type="Proteomes" id="UP000197157">
    <property type="component" value="Plasmid unnamed1"/>
</dbReference>
<evidence type="ECO:0000256" key="7">
    <source>
        <dbReference type="ARBA" id="ARBA00023237"/>
    </source>
</evidence>
<dbReference type="NCBIfam" id="TIGR01844">
    <property type="entry name" value="type_I_sec_TolC"/>
    <property type="match status" value="1"/>
</dbReference>
<dbReference type="GO" id="GO:0015562">
    <property type="term" value="F:efflux transmembrane transporter activity"/>
    <property type="evidence" value="ECO:0007669"/>
    <property type="project" value="InterPro"/>
</dbReference>
<dbReference type="Gene3D" id="1.20.1600.10">
    <property type="entry name" value="Outer membrane efflux proteins (OEP)"/>
    <property type="match status" value="1"/>
</dbReference>
<evidence type="ECO:0000313" key="9">
    <source>
        <dbReference type="Proteomes" id="UP000197157"/>
    </source>
</evidence>
<dbReference type="EMBL" id="CP022118">
    <property type="protein sequence ID" value="ASG19321.1"/>
    <property type="molecule type" value="Genomic_DNA"/>
</dbReference>
<dbReference type="GO" id="GO:0015288">
    <property type="term" value="F:porin activity"/>
    <property type="evidence" value="ECO:0007669"/>
    <property type="project" value="TreeGrafter"/>
</dbReference>
<keyword evidence="8" id="KW-0614">Plasmid</keyword>
<keyword evidence="5" id="KW-0812">Transmembrane</keyword>
<dbReference type="SUPFAM" id="SSF56954">
    <property type="entry name" value="Outer membrane efflux proteins (OEP)"/>
    <property type="match status" value="1"/>
</dbReference>
<gene>
    <name evidence="8" type="ORF">LFZ25_25015</name>
</gene>
<dbReference type="InterPro" id="IPR003423">
    <property type="entry name" value="OMP_efflux"/>
</dbReference>
<keyword evidence="7" id="KW-0998">Cell outer membrane</keyword>
<reference evidence="8 9" key="1">
    <citation type="submission" date="2017-06" db="EMBL/GenBank/DDBJ databases">
        <title>Salmonella reference genomes for public health.</title>
        <authorList>
            <person name="Robertson J."/>
            <person name="Yoshida C."/>
            <person name="Gurnik S."/>
            <person name="Nash J."/>
        </authorList>
    </citation>
    <scope>NUCLEOTIDE SEQUENCE [LARGE SCALE GENOMIC DNA]</scope>
    <source>
        <strain evidence="8 9">S-1643</strain>
        <plasmid evidence="9">Plasmid unnamed1</plasmid>
    </source>
</reference>
<keyword evidence="3" id="KW-0813">Transport</keyword>
<evidence type="ECO:0000313" key="8">
    <source>
        <dbReference type="EMBL" id="ASG19321.1"/>
    </source>
</evidence>
<dbReference type="GO" id="GO:1990281">
    <property type="term" value="C:efflux pump complex"/>
    <property type="evidence" value="ECO:0007669"/>
    <property type="project" value="TreeGrafter"/>
</dbReference>
<evidence type="ECO:0000256" key="1">
    <source>
        <dbReference type="ARBA" id="ARBA00004442"/>
    </source>
</evidence>
<dbReference type="PANTHER" id="PTHR30026">
    <property type="entry name" value="OUTER MEMBRANE PROTEIN TOLC"/>
    <property type="match status" value="1"/>
</dbReference>
<dbReference type="PANTHER" id="PTHR30026:SF20">
    <property type="entry name" value="OUTER MEMBRANE PROTEIN TOLC"/>
    <property type="match status" value="1"/>
</dbReference>
<organism evidence="8 9">
    <name type="scientific">Salmonella enterica subsp. enterica serovar Macclesfield str. S-1643</name>
    <dbReference type="NCBI Taxonomy" id="1242107"/>
    <lineage>
        <taxon>Bacteria</taxon>
        <taxon>Pseudomonadati</taxon>
        <taxon>Pseudomonadota</taxon>
        <taxon>Gammaproteobacteria</taxon>
        <taxon>Enterobacterales</taxon>
        <taxon>Enterobacteriaceae</taxon>
        <taxon>Salmonella</taxon>
    </lineage>
</organism>
<evidence type="ECO:0000256" key="4">
    <source>
        <dbReference type="ARBA" id="ARBA00022452"/>
    </source>
</evidence>
<name>A0A241PY75_SALET</name>
<evidence type="ECO:0000256" key="3">
    <source>
        <dbReference type="ARBA" id="ARBA00022448"/>
    </source>
</evidence>
<dbReference type="AlphaFoldDB" id="A0A241PY75"/>
<keyword evidence="4" id="KW-1134">Transmembrane beta strand</keyword>